<sequence>MKRIGLLSLVVFISVALVSEIIARDFSSKPALTIIKKSRVQTFRDGNSQALPSLFSSSEEDKGWGFGAEPLFHSPLGACLGALVSLSEWNFPRHTLAHRYLFLPPPA</sequence>
<proteinExistence type="predicted"/>
<accession>A0A2M9ZCG3</accession>
<reference evidence="1 2" key="1">
    <citation type="submission" date="2017-07" db="EMBL/GenBank/DDBJ databases">
        <title>Leptospira spp. isolated from tropical soils.</title>
        <authorList>
            <person name="Thibeaux R."/>
            <person name="Iraola G."/>
            <person name="Ferres I."/>
            <person name="Bierque E."/>
            <person name="Girault D."/>
            <person name="Soupe-Gilbert M.-E."/>
            <person name="Picardeau M."/>
            <person name="Goarant C."/>
        </authorList>
    </citation>
    <scope>NUCLEOTIDE SEQUENCE [LARGE SCALE GENOMIC DNA]</scope>
    <source>
        <strain evidence="1 2">FH2-C-A2</strain>
    </source>
</reference>
<dbReference type="RefSeq" id="WP_100758926.1">
    <property type="nucleotide sequence ID" value="NZ_NPDT01000003.1"/>
</dbReference>
<dbReference type="Proteomes" id="UP000231912">
    <property type="component" value="Unassembled WGS sequence"/>
</dbReference>
<dbReference type="AlphaFoldDB" id="A0A2M9ZCG3"/>
<name>A0A2M9ZCG3_9LEPT</name>
<evidence type="ECO:0000313" key="2">
    <source>
        <dbReference type="Proteomes" id="UP000231912"/>
    </source>
</evidence>
<gene>
    <name evidence="1" type="ORF">CH371_11085</name>
</gene>
<organism evidence="1 2">
    <name type="scientific">Leptospira wolffii</name>
    <dbReference type="NCBI Taxonomy" id="409998"/>
    <lineage>
        <taxon>Bacteria</taxon>
        <taxon>Pseudomonadati</taxon>
        <taxon>Spirochaetota</taxon>
        <taxon>Spirochaetia</taxon>
        <taxon>Leptospirales</taxon>
        <taxon>Leptospiraceae</taxon>
        <taxon>Leptospira</taxon>
    </lineage>
</organism>
<comment type="caution">
    <text evidence="1">The sequence shown here is derived from an EMBL/GenBank/DDBJ whole genome shotgun (WGS) entry which is preliminary data.</text>
</comment>
<evidence type="ECO:0000313" key="1">
    <source>
        <dbReference type="EMBL" id="PJZ66052.1"/>
    </source>
</evidence>
<protein>
    <submittedName>
        <fullName evidence="1">Uncharacterized protein</fullName>
    </submittedName>
</protein>
<dbReference type="EMBL" id="NPDT01000003">
    <property type="protein sequence ID" value="PJZ66052.1"/>
    <property type="molecule type" value="Genomic_DNA"/>
</dbReference>